<keyword evidence="4" id="KW-1185">Reference proteome</keyword>
<dbReference type="PANTHER" id="PTHR43477:SF1">
    <property type="entry name" value="DIHYDROANTICAPSIN 7-DEHYDROGENASE"/>
    <property type="match status" value="1"/>
</dbReference>
<dbReference type="AlphaFoldDB" id="A0A5B0GNM8"/>
<organism evidence="3 4">
    <name type="scientific">Paraburkholderia panacisoli</name>
    <dbReference type="NCBI Taxonomy" id="2603818"/>
    <lineage>
        <taxon>Bacteria</taxon>
        <taxon>Pseudomonadati</taxon>
        <taxon>Pseudomonadota</taxon>
        <taxon>Betaproteobacteria</taxon>
        <taxon>Burkholderiales</taxon>
        <taxon>Burkholderiaceae</taxon>
        <taxon>Paraburkholderia</taxon>
    </lineage>
</organism>
<evidence type="ECO:0000256" key="2">
    <source>
        <dbReference type="ARBA" id="ARBA00023002"/>
    </source>
</evidence>
<evidence type="ECO:0000256" key="1">
    <source>
        <dbReference type="ARBA" id="ARBA00006484"/>
    </source>
</evidence>
<sequence length="228" mass="25060">MTGRLAGKRVIVTDCNEYNGADIVELFKKEGAEVFAESRDLTPPDAADKLIREVGHVDILIANLAYPHKYAPATEKTDEDMELAMQRIVYPLHRLTRAVLPQMLARKQGKIVVVGSATPLRGRKGGVSIYGAARGAQFGYMRNVAMEVAPYVHINATAQTYVDNLTYWPSEYRTTEEFRVRLAECPGGRLAPGLQLAQSVLFLAGPESDFSYGQILSFDGGWTSGSTM</sequence>
<dbReference type="InterPro" id="IPR051122">
    <property type="entry name" value="SDR_DHRS6-like"/>
</dbReference>
<reference evidence="3 4" key="1">
    <citation type="submission" date="2019-08" db="EMBL/GenBank/DDBJ databases">
        <title>Paraburkholderia sp. DCY113.</title>
        <authorList>
            <person name="Kang J."/>
        </authorList>
    </citation>
    <scope>NUCLEOTIDE SEQUENCE [LARGE SCALE GENOMIC DNA]</scope>
    <source>
        <strain evidence="3 4">DCY113</strain>
    </source>
</reference>
<protein>
    <submittedName>
        <fullName evidence="3">SDR family oxidoreductase</fullName>
    </submittedName>
</protein>
<dbReference type="Pfam" id="PF13561">
    <property type="entry name" value="adh_short_C2"/>
    <property type="match status" value="1"/>
</dbReference>
<dbReference type="Proteomes" id="UP000325273">
    <property type="component" value="Unassembled WGS sequence"/>
</dbReference>
<accession>A0A5B0GNM8</accession>
<dbReference type="CDD" id="cd05233">
    <property type="entry name" value="SDR_c"/>
    <property type="match status" value="1"/>
</dbReference>
<keyword evidence="2" id="KW-0560">Oxidoreductase</keyword>
<name>A0A5B0GNM8_9BURK</name>
<dbReference type="SUPFAM" id="SSF51735">
    <property type="entry name" value="NAD(P)-binding Rossmann-fold domains"/>
    <property type="match status" value="1"/>
</dbReference>
<dbReference type="RefSeq" id="WP_149674029.1">
    <property type="nucleotide sequence ID" value="NZ_VTUZ01000030.1"/>
</dbReference>
<evidence type="ECO:0000313" key="3">
    <source>
        <dbReference type="EMBL" id="KAA1004048.1"/>
    </source>
</evidence>
<comment type="caution">
    <text evidence="3">The sequence shown here is derived from an EMBL/GenBank/DDBJ whole genome shotgun (WGS) entry which is preliminary data.</text>
</comment>
<dbReference type="Gene3D" id="3.40.50.720">
    <property type="entry name" value="NAD(P)-binding Rossmann-like Domain"/>
    <property type="match status" value="1"/>
</dbReference>
<dbReference type="EMBL" id="VTUZ01000030">
    <property type="protein sequence ID" value="KAA1004048.1"/>
    <property type="molecule type" value="Genomic_DNA"/>
</dbReference>
<comment type="similarity">
    <text evidence="1">Belongs to the short-chain dehydrogenases/reductases (SDR) family.</text>
</comment>
<dbReference type="GO" id="GO:0016491">
    <property type="term" value="F:oxidoreductase activity"/>
    <property type="evidence" value="ECO:0007669"/>
    <property type="project" value="UniProtKB-KW"/>
</dbReference>
<gene>
    <name evidence="3" type="ORF">FVF58_33455</name>
</gene>
<dbReference type="PANTHER" id="PTHR43477">
    <property type="entry name" value="DIHYDROANTICAPSIN 7-DEHYDROGENASE"/>
    <property type="match status" value="1"/>
</dbReference>
<dbReference type="InterPro" id="IPR036291">
    <property type="entry name" value="NAD(P)-bd_dom_sf"/>
</dbReference>
<dbReference type="InterPro" id="IPR002347">
    <property type="entry name" value="SDR_fam"/>
</dbReference>
<evidence type="ECO:0000313" key="4">
    <source>
        <dbReference type="Proteomes" id="UP000325273"/>
    </source>
</evidence>
<proteinExistence type="inferred from homology"/>
<dbReference type="PRINTS" id="PR00081">
    <property type="entry name" value="GDHRDH"/>
</dbReference>